<name>A0AAD4VFU9_PRUDU</name>
<reference evidence="1 2" key="1">
    <citation type="journal article" date="2022" name="G3 (Bethesda)">
        <title>Whole-genome sequence and methylome profiling of the almond [Prunus dulcis (Mill.) D.A. Webb] cultivar 'Nonpareil'.</title>
        <authorList>
            <person name="D'Amico-Willman K.M."/>
            <person name="Ouma W.Z."/>
            <person name="Meulia T."/>
            <person name="Sideli G.M."/>
            <person name="Gradziel T.M."/>
            <person name="Fresnedo-Ramirez J."/>
        </authorList>
    </citation>
    <scope>NUCLEOTIDE SEQUENCE [LARGE SCALE GENOMIC DNA]</scope>
    <source>
        <strain evidence="1">Clone GOH B32 T37-40</strain>
    </source>
</reference>
<dbReference type="AlphaFoldDB" id="A0AAD4VFU9"/>
<organism evidence="1 2">
    <name type="scientific">Prunus dulcis</name>
    <name type="common">Almond</name>
    <name type="synonym">Amygdalus dulcis</name>
    <dbReference type="NCBI Taxonomy" id="3755"/>
    <lineage>
        <taxon>Eukaryota</taxon>
        <taxon>Viridiplantae</taxon>
        <taxon>Streptophyta</taxon>
        <taxon>Embryophyta</taxon>
        <taxon>Tracheophyta</taxon>
        <taxon>Spermatophyta</taxon>
        <taxon>Magnoliopsida</taxon>
        <taxon>eudicotyledons</taxon>
        <taxon>Gunneridae</taxon>
        <taxon>Pentapetalae</taxon>
        <taxon>rosids</taxon>
        <taxon>fabids</taxon>
        <taxon>Rosales</taxon>
        <taxon>Rosaceae</taxon>
        <taxon>Amygdaloideae</taxon>
        <taxon>Amygdaleae</taxon>
        <taxon>Prunus</taxon>
    </lineage>
</organism>
<sequence length="66" mass="7583">MGSSSVSGKFQGGSCQLESCQLAELEQEVAVRYGGRILHLHLHHPLLHHLYLRLHHLHLPEIRLWI</sequence>
<comment type="caution">
    <text evidence="1">The sequence shown here is derived from an EMBL/GenBank/DDBJ whole genome shotgun (WGS) entry which is preliminary data.</text>
</comment>
<accession>A0AAD4VFU9</accession>
<keyword evidence="2" id="KW-1185">Reference proteome</keyword>
<protein>
    <submittedName>
        <fullName evidence="1">Uncharacterized protein</fullName>
    </submittedName>
</protein>
<evidence type="ECO:0000313" key="2">
    <source>
        <dbReference type="Proteomes" id="UP001054821"/>
    </source>
</evidence>
<proteinExistence type="predicted"/>
<dbReference type="EMBL" id="JAJFAZ020000006">
    <property type="protein sequence ID" value="KAI5323569.1"/>
    <property type="molecule type" value="Genomic_DNA"/>
</dbReference>
<dbReference type="Proteomes" id="UP001054821">
    <property type="component" value="Chromosome 6"/>
</dbReference>
<evidence type="ECO:0000313" key="1">
    <source>
        <dbReference type="EMBL" id="KAI5323569.1"/>
    </source>
</evidence>
<gene>
    <name evidence="1" type="ORF">L3X38_032641</name>
</gene>